<feature type="domain" description="Pyridine nucleotide-disulphide oxidoreductase dimerisation" evidence="7">
    <location>
        <begin position="328"/>
        <end position="431"/>
    </location>
</feature>
<dbReference type="SUPFAM" id="SSF55424">
    <property type="entry name" value="FAD/NAD-linked reductases, dimerisation (C-terminal) domain"/>
    <property type="match status" value="1"/>
</dbReference>
<dbReference type="GO" id="GO:0050451">
    <property type="term" value="F:CoA-disulfide reductase (NADPH) activity"/>
    <property type="evidence" value="ECO:0007669"/>
    <property type="project" value="UniProtKB-EC"/>
</dbReference>
<keyword evidence="5 9" id="KW-0560">Oxidoreductase</keyword>
<dbReference type="AlphaFoldDB" id="A0A6F8ZD95"/>
<keyword evidence="10" id="KW-1185">Reference proteome</keyword>
<dbReference type="EMBL" id="LR778114">
    <property type="protein sequence ID" value="CAB1127630.1"/>
    <property type="molecule type" value="Genomic_DNA"/>
</dbReference>
<dbReference type="KEGG" id="hfv:R50_0124"/>
<dbReference type="InterPro" id="IPR050260">
    <property type="entry name" value="FAD-bd_OxRdtase"/>
</dbReference>
<reference evidence="9 10" key="1">
    <citation type="submission" date="2020-02" db="EMBL/GenBank/DDBJ databases">
        <authorList>
            <person name="Hogendoorn C."/>
        </authorList>
    </citation>
    <scope>NUCLEOTIDE SEQUENCE [LARGE SCALE GENOMIC DNA]</scope>
    <source>
        <strain evidence="9">R501</strain>
    </source>
</reference>
<dbReference type="PRINTS" id="PR00368">
    <property type="entry name" value="FADPNR"/>
</dbReference>
<evidence type="ECO:0000256" key="2">
    <source>
        <dbReference type="ARBA" id="ARBA00009130"/>
    </source>
</evidence>
<evidence type="ECO:0000256" key="1">
    <source>
        <dbReference type="ARBA" id="ARBA00001974"/>
    </source>
</evidence>
<evidence type="ECO:0000259" key="8">
    <source>
        <dbReference type="Pfam" id="PF07992"/>
    </source>
</evidence>
<dbReference type="PANTHER" id="PTHR43429:SF1">
    <property type="entry name" value="NAD(P)H SULFUR OXIDOREDUCTASE (COA-DEPENDENT)"/>
    <property type="match status" value="1"/>
</dbReference>
<dbReference type="InterPro" id="IPR023753">
    <property type="entry name" value="FAD/NAD-binding_dom"/>
</dbReference>
<comment type="cofactor">
    <cofactor evidence="1">
        <name>FAD</name>
        <dbReference type="ChEBI" id="CHEBI:57692"/>
    </cofactor>
</comment>
<protein>
    <submittedName>
        <fullName evidence="9">Putative Coenzyme A disulfide reductase</fullName>
        <ecNumber evidence="9">1.8.1.14</ecNumber>
    </submittedName>
</protein>
<evidence type="ECO:0000313" key="10">
    <source>
        <dbReference type="Proteomes" id="UP000503399"/>
    </source>
</evidence>
<dbReference type="PANTHER" id="PTHR43429">
    <property type="entry name" value="PYRIDINE NUCLEOTIDE-DISULFIDE OXIDOREDUCTASE DOMAIN-CONTAINING"/>
    <property type="match status" value="1"/>
</dbReference>
<evidence type="ECO:0000259" key="7">
    <source>
        <dbReference type="Pfam" id="PF02852"/>
    </source>
</evidence>
<evidence type="ECO:0000256" key="6">
    <source>
        <dbReference type="ARBA" id="ARBA00023284"/>
    </source>
</evidence>
<dbReference type="Gene3D" id="3.50.50.60">
    <property type="entry name" value="FAD/NAD(P)-binding domain"/>
    <property type="match status" value="2"/>
</dbReference>
<accession>A0A6F8ZD95</accession>
<dbReference type="InterPro" id="IPR036188">
    <property type="entry name" value="FAD/NAD-bd_sf"/>
</dbReference>
<dbReference type="Pfam" id="PF02852">
    <property type="entry name" value="Pyr_redox_dim"/>
    <property type="match status" value="1"/>
</dbReference>
<dbReference type="InterPro" id="IPR016156">
    <property type="entry name" value="FAD/NAD-linked_Rdtase_dimer_sf"/>
</dbReference>
<dbReference type="SUPFAM" id="SSF51905">
    <property type="entry name" value="FAD/NAD(P)-binding domain"/>
    <property type="match status" value="2"/>
</dbReference>
<sequence length="452" mass="48084">MAEPLVVVGASDAGINAARQARAQDPGRQVVVVYRDRYPAFSICGLPYYFARLIPDWRRLAHQGEAELAALGLELLPAHTAVGLDPQARRLQLTGPDGTSRTLPYASLVIATGARPTRPALPGVDHPRVHVLHSMEDAFRLEEALAGARSVAVIGAGYVGLEMAEALSTRGLAVTVVQRGEGILHTMDHEFGDRLRHELEAHGVQVETGFAAEALRPEGRGMVVVGRQHEVAADLVLLAAGVEPATAWLEGAGLRTGFRGALVVDRGLRTNLPAVWAAGDCVETYHRLLERPVYLPLGTTAHKQGAVAGANAAGGARQFAGSLGTQVIKVFDLVAARTGLREAEARAAGFHPASVTLTTYDRNPYYPGAAPVLLRLTVDRPTRRLLGLQMLGGLHASIPKRVDVGATALAAGLRVEDLLDLDLTYAPPFSSPWDPVQQAAEAWLAQEEGPRA</sequence>
<dbReference type="InterPro" id="IPR004099">
    <property type="entry name" value="Pyr_nucl-diS_OxRdtase_dimer"/>
</dbReference>
<keyword evidence="6" id="KW-0676">Redox-active center</keyword>
<feature type="domain" description="FAD/NAD(P)-binding" evidence="8">
    <location>
        <begin position="5"/>
        <end position="305"/>
    </location>
</feature>
<organism evidence="9 10">
    <name type="scientific">Candidatus Hydrogenisulfobacillus filiaventi</name>
    <dbReference type="NCBI Taxonomy" id="2707344"/>
    <lineage>
        <taxon>Bacteria</taxon>
        <taxon>Bacillati</taxon>
        <taxon>Bacillota</taxon>
        <taxon>Clostridia</taxon>
        <taxon>Eubacteriales</taxon>
        <taxon>Clostridiales Family XVII. Incertae Sedis</taxon>
        <taxon>Candidatus Hydrogenisulfobacillus</taxon>
    </lineage>
</organism>
<evidence type="ECO:0000256" key="3">
    <source>
        <dbReference type="ARBA" id="ARBA00022630"/>
    </source>
</evidence>
<gene>
    <name evidence="9" type="ORF">R50_0124</name>
</gene>
<keyword evidence="4" id="KW-0274">FAD</keyword>
<proteinExistence type="inferred from homology"/>
<dbReference type="EC" id="1.8.1.14" evidence="9"/>
<dbReference type="Proteomes" id="UP000503399">
    <property type="component" value="Chromosome"/>
</dbReference>
<keyword evidence="3" id="KW-0285">Flavoprotein</keyword>
<evidence type="ECO:0000256" key="5">
    <source>
        <dbReference type="ARBA" id="ARBA00023002"/>
    </source>
</evidence>
<dbReference type="PRINTS" id="PR00411">
    <property type="entry name" value="PNDRDTASEI"/>
</dbReference>
<evidence type="ECO:0000313" key="9">
    <source>
        <dbReference type="EMBL" id="CAB1127630.1"/>
    </source>
</evidence>
<name>A0A6F8ZD95_9FIRM</name>
<evidence type="ECO:0000256" key="4">
    <source>
        <dbReference type="ARBA" id="ARBA00022827"/>
    </source>
</evidence>
<dbReference type="Pfam" id="PF07992">
    <property type="entry name" value="Pyr_redox_2"/>
    <property type="match status" value="1"/>
</dbReference>
<comment type="similarity">
    <text evidence="2">Belongs to the class-III pyridine nucleotide-disulfide oxidoreductase family.</text>
</comment>